<feature type="region of interest" description="Disordered" evidence="1">
    <location>
        <begin position="68"/>
        <end position="90"/>
    </location>
</feature>
<protein>
    <submittedName>
        <fullName evidence="2">Uncharacterized protein</fullName>
    </submittedName>
</protein>
<sequence>MRARSGAGRLAVSCAWTNFPLAATQHTPLVVQFSASPYTDEACVRSVPFLNHRESFKSAPRHQRALACPTRPPLTGPAPPGSPQHSPAAARDSLIAVPECSVVLHCDHYMTSAVIILELCKT</sequence>
<comment type="caution">
    <text evidence="2">The sequence shown here is derived from an EMBL/GenBank/DDBJ whole genome shotgun (WGS) entry which is preliminary data.</text>
</comment>
<accession>A0A5B7GBF1</accession>
<reference evidence="2 3" key="1">
    <citation type="submission" date="2019-05" db="EMBL/GenBank/DDBJ databases">
        <title>Another draft genome of Portunus trituberculatus and its Hox gene families provides insights of decapod evolution.</title>
        <authorList>
            <person name="Jeong J.-H."/>
            <person name="Song I."/>
            <person name="Kim S."/>
            <person name="Choi T."/>
            <person name="Kim D."/>
            <person name="Ryu S."/>
            <person name="Kim W."/>
        </authorList>
    </citation>
    <scope>NUCLEOTIDE SEQUENCE [LARGE SCALE GENOMIC DNA]</scope>
    <source>
        <tissue evidence="2">Muscle</tissue>
    </source>
</reference>
<evidence type="ECO:0000256" key="1">
    <source>
        <dbReference type="SAM" id="MobiDB-lite"/>
    </source>
</evidence>
<dbReference type="Proteomes" id="UP000324222">
    <property type="component" value="Unassembled WGS sequence"/>
</dbReference>
<gene>
    <name evidence="2" type="ORF">E2C01_048611</name>
</gene>
<evidence type="ECO:0000313" key="3">
    <source>
        <dbReference type="Proteomes" id="UP000324222"/>
    </source>
</evidence>
<evidence type="ECO:0000313" key="2">
    <source>
        <dbReference type="EMBL" id="MPC54687.1"/>
    </source>
</evidence>
<name>A0A5B7GBF1_PORTR</name>
<keyword evidence="3" id="KW-1185">Reference proteome</keyword>
<organism evidence="2 3">
    <name type="scientific">Portunus trituberculatus</name>
    <name type="common">Swimming crab</name>
    <name type="synonym">Neptunus trituberculatus</name>
    <dbReference type="NCBI Taxonomy" id="210409"/>
    <lineage>
        <taxon>Eukaryota</taxon>
        <taxon>Metazoa</taxon>
        <taxon>Ecdysozoa</taxon>
        <taxon>Arthropoda</taxon>
        <taxon>Crustacea</taxon>
        <taxon>Multicrustacea</taxon>
        <taxon>Malacostraca</taxon>
        <taxon>Eumalacostraca</taxon>
        <taxon>Eucarida</taxon>
        <taxon>Decapoda</taxon>
        <taxon>Pleocyemata</taxon>
        <taxon>Brachyura</taxon>
        <taxon>Eubrachyura</taxon>
        <taxon>Portunoidea</taxon>
        <taxon>Portunidae</taxon>
        <taxon>Portuninae</taxon>
        <taxon>Portunus</taxon>
    </lineage>
</organism>
<dbReference type="EMBL" id="VSRR010012553">
    <property type="protein sequence ID" value="MPC54687.1"/>
    <property type="molecule type" value="Genomic_DNA"/>
</dbReference>
<proteinExistence type="predicted"/>
<dbReference type="AlphaFoldDB" id="A0A5B7GBF1"/>
<feature type="compositionally biased region" description="Pro residues" evidence="1">
    <location>
        <begin position="70"/>
        <end position="82"/>
    </location>
</feature>